<dbReference type="AlphaFoldDB" id="A0A8H4B4Z3"/>
<name>A0A8H4B4Z3_GIGMA</name>
<proteinExistence type="predicted"/>
<evidence type="ECO:0000256" key="3">
    <source>
        <dbReference type="ARBA" id="ARBA00023242"/>
    </source>
</evidence>
<dbReference type="GO" id="GO:0000118">
    <property type="term" value="C:histone deacetylase complex"/>
    <property type="evidence" value="ECO:0007669"/>
    <property type="project" value="TreeGrafter"/>
</dbReference>
<comment type="caution">
    <text evidence="7">The sequence shown here is derived from an EMBL/GenBank/DDBJ whole genome shotgun (WGS) entry which is preliminary data.</text>
</comment>
<dbReference type="OrthoDB" id="1667110at2759"/>
<feature type="compositionally biased region" description="Basic residues" evidence="5">
    <location>
        <begin position="160"/>
        <end position="170"/>
    </location>
</feature>
<dbReference type="GO" id="GO:0003712">
    <property type="term" value="F:transcription coregulator activity"/>
    <property type="evidence" value="ECO:0007669"/>
    <property type="project" value="TreeGrafter"/>
</dbReference>
<dbReference type="GO" id="GO:0000785">
    <property type="term" value="C:chromatin"/>
    <property type="evidence" value="ECO:0007669"/>
    <property type="project" value="TreeGrafter"/>
</dbReference>
<dbReference type="SMART" id="SM00558">
    <property type="entry name" value="JmjC"/>
    <property type="match status" value="1"/>
</dbReference>
<evidence type="ECO:0000256" key="1">
    <source>
        <dbReference type="ARBA" id="ARBA00004123"/>
    </source>
</evidence>
<dbReference type="GO" id="GO:0031490">
    <property type="term" value="F:chromatin DNA binding"/>
    <property type="evidence" value="ECO:0007669"/>
    <property type="project" value="TreeGrafter"/>
</dbReference>
<reference evidence="7 8" key="1">
    <citation type="journal article" date="2019" name="Environ. Microbiol.">
        <title>At the nexus of three kingdoms: the genome of the mycorrhizal fungus Gigaspora margarita provides insights into plant, endobacterial and fungal interactions.</title>
        <authorList>
            <person name="Venice F."/>
            <person name="Ghignone S."/>
            <person name="Salvioli di Fossalunga A."/>
            <person name="Amselem J."/>
            <person name="Novero M."/>
            <person name="Xianan X."/>
            <person name="Sedzielewska Toro K."/>
            <person name="Morin E."/>
            <person name="Lipzen A."/>
            <person name="Grigoriev I.V."/>
            <person name="Henrissat B."/>
            <person name="Martin F.M."/>
            <person name="Bonfante P."/>
        </authorList>
    </citation>
    <scope>NUCLEOTIDE SEQUENCE [LARGE SCALE GENOMIC DNA]</scope>
    <source>
        <strain evidence="7 8">BEG34</strain>
    </source>
</reference>
<gene>
    <name evidence="7" type="ORF">F8M41_001277</name>
</gene>
<feature type="compositionally biased region" description="Polar residues" evidence="5">
    <location>
        <begin position="97"/>
        <end position="129"/>
    </location>
</feature>
<comment type="subcellular location">
    <subcellularLocation>
        <location evidence="1">Nucleus</location>
    </subcellularLocation>
</comment>
<dbReference type="PANTHER" id="PTHR12549:SF38">
    <property type="entry name" value="JMJC DOMAIN-CONTAINING HISTONE DEMETHYLASE 2, ISOFORM A"/>
    <property type="match status" value="1"/>
</dbReference>
<dbReference type="SUPFAM" id="SSF51197">
    <property type="entry name" value="Clavaminate synthase-like"/>
    <property type="match status" value="1"/>
</dbReference>
<dbReference type="InterPro" id="IPR003347">
    <property type="entry name" value="JmjC_dom"/>
</dbReference>
<feature type="domain" description="JmjC" evidence="6">
    <location>
        <begin position="816"/>
        <end position="995"/>
    </location>
</feature>
<evidence type="ECO:0000256" key="4">
    <source>
        <dbReference type="SAM" id="Coils"/>
    </source>
</evidence>
<dbReference type="InterPro" id="IPR045109">
    <property type="entry name" value="LSDs-like"/>
</dbReference>
<feature type="coiled-coil region" evidence="4">
    <location>
        <begin position="391"/>
        <end position="418"/>
    </location>
</feature>
<dbReference type="PROSITE" id="PS51184">
    <property type="entry name" value="JMJC"/>
    <property type="match status" value="1"/>
</dbReference>
<keyword evidence="4" id="KW-0175">Coiled coil</keyword>
<dbReference type="Gene3D" id="2.60.120.650">
    <property type="entry name" value="Cupin"/>
    <property type="match status" value="1"/>
</dbReference>
<keyword evidence="8" id="KW-1185">Reference proteome</keyword>
<accession>A0A8H4B4Z3</accession>
<sequence length="1025" mass="118947">MTDDINFRFVTALRDIDSDKRKKLALQQAWETYNHITNPESSFSFIAQMAECTTAEVRQYFIGQQRSLNVEQPPSPASTLSPPPSSSSELTELSETFTSAATPDGLSSNTDSQQSHINEVVQNSESISDISIKENQKPKARRKSKKNSPSIQAVNLLERPKRKVVSKRKLFASSDNEESSDSKRHKSDVKSKTRTVLTSTEPIYPNDVPGDQHIQTRRCMNAMYGEFERCSSCLAKKTDTCRFVNFRIFGTRKNQDPENSEENELVYGPKFQSITEPDPPGLYEFKETTDEQQGHILDMIGPTFKKILQKEIPHFEYANIRKIPNREICQLCDSCETTIFSGYWMCCVCGKEICLSCYDEWDVSKKSKTIVCSFRRSHNKEQMLPIYHYNKDIILRLLKETEQRMNDYEDMMDIDEWEHELTEVIPELHDNVNITPELPLSTIRPHDPPQQPHDSHQKIECKDEPTEEIFELHDNVNITPELPLSTIRPHDRPQQPHDSHQKIECKNEPTEEIFEFHNNVNIISELPLATIRPHDRPQQPHDSYQKIECKDELTEEIFELHDNVNITPELPLATIRPHDRSQQPHDSHQKIECKDELNEEIFELHDNVNITPELHDNVNITPELHDIVNIKPELHDIVNIKPELHDNVNITPELHDNVNITPELHDNVNITPELPLATIRPHDRPQQPHDSHQKIEWKEDELTEEIFKDFWKKGYPFLLKETSNRLSNELWTPKYFKTKYGEIKCGCVDCKTGLTHSMDVQKFFDGFEDINARFKRRGKYPCLKLKDWPSTDDFADVFPNHFQDFMNALPFKEYTTRQGVLNLANRLPTDINRPDLGPKMYNAYGSEDSDGGNGTTNLHLDMTDAVNMMAYAPNVENRLEHEQLKPSAAVWDIYHFSDLPRLRRFLRKVAKERGLLIDHPIHDQCFYMDSTLRKRLLEEEGVSGWRIYQNPGDVVFVPAGCAHQVCNYTSCIKVAVDFVSPEGVARSYIISNQFRKLTHNHKRKKDILQLPVILYHSWTTSYTKQ</sequence>
<dbReference type="EMBL" id="WTPW01000012">
    <property type="protein sequence ID" value="KAF0560694.1"/>
    <property type="molecule type" value="Genomic_DNA"/>
</dbReference>
<dbReference type="PANTHER" id="PTHR12549">
    <property type="entry name" value="JMJC DOMAIN-CONTAINING HISTONE DEMETHYLATION PROTEIN"/>
    <property type="match status" value="1"/>
</dbReference>
<evidence type="ECO:0000256" key="2">
    <source>
        <dbReference type="ARBA" id="ARBA00022723"/>
    </source>
</evidence>
<organism evidence="7 8">
    <name type="scientific">Gigaspora margarita</name>
    <dbReference type="NCBI Taxonomy" id="4874"/>
    <lineage>
        <taxon>Eukaryota</taxon>
        <taxon>Fungi</taxon>
        <taxon>Fungi incertae sedis</taxon>
        <taxon>Mucoromycota</taxon>
        <taxon>Glomeromycotina</taxon>
        <taxon>Glomeromycetes</taxon>
        <taxon>Diversisporales</taxon>
        <taxon>Gigasporaceae</taxon>
        <taxon>Gigaspora</taxon>
    </lineage>
</organism>
<dbReference type="GO" id="GO:0046872">
    <property type="term" value="F:metal ion binding"/>
    <property type="evidence" value="ECO:0007669"/>
    <property type="project" value="UniProtKB-KW"/>
</dbReference>
<evidence type="ECO:0000313" key="8">
    <source>
        <dbReference type="Proteomes" id="UP000439903"/>
    </source>
</evidence>
<evidence type="ECO:0000256" key="5">
    <source>
        <dbReference type="SAM" id="MobiDB-lite"/>
    </source>
</evidence>
<dbReference type="Proteomes" id="UP000439903">
    <property type="component" value="Unassembled WGS sequence"/>
</dbReference>
<dbReference type="Pfam" id="PF02373">
    <property type="entry name" value="JmjC"/>
    <property type="match status" value="1"/>
</dbReference>
<feature type="compositionally biased region" description="Low complexity" evidence="5">
    <location>
        <begin position="86"/>
        <end position="96"/>
    </location>
</feature>
<keyword evidence="3" id="KW-0539">Nucleus</keyword>
<dbReference type="GO" id="GO:0032454">
    <property type="term" value="F:histone H3K9 demethylase activity"/>
    <property type="evidence" value="ECO:0007669"/>
    <property type="project" value="InterPro"/>
</dbReference>
<evidence type="ECO:0000313" key="7">
    <source>
        <dbReference type="EMBL" id="KAF0560694.1"/>
    </source>
</evidence>
<feature type="compositionally biased region" description="Pro residues" evidence="5">
    <location>
        <begin position="73"/>
        <end position="85"/>
    </location>
</feature>
<protein>
    <submittedName>
        <fullName evidence="7">Clavaminate synthase-like protein</fullName>
    </submittedName>
</protein>
<feature type="region of interest" description="Disordered" evidence="5">
    <location>
        <begin position="69"/>
        <end position="209"/>
    </location>
</feature>
<dbReference type="GO" id="GO:0006357">
    <property type="term" value="P:regulation of transcription by RNA polymerase II"/>
    <property type="evidence" value="ECO:0007669"/>
    <property type="project" value="TreeGrafter"/>
</dbReference>
<evidence type="ECO:0000259" key="6">
    <source>
        <dbReference type="PROSITE" id="PS51184"/>
    </source>
</evidence>
<keyword evidence="2" id="KW-0479">Metal-binding</keyword>